<keyword evidence="1" id="KW-0472">Membrane</keyword>
<dbReference type="EMBL" id="CAIZ01000128">
    <property type="protein sequence ID" value="CCH70463.1"/>
    <property type="molecule type" value="Genomic_DNA"/>
</dbReference>
<dbReference type="eggNOG" id="ENOG5032YM2">
    <property type="taxonomic scope" value="Bacteria"/>
</dbReference>
<proteinExistence type="predicted"/>
<evidence type="ECO:0000313" key="3">
    <source>
        <dbReference type="Proteomes" id="UP000013167"/>
    </source>
</evidence>
<protein>
    <submittedName>
        <fullName evidence="2">Uncharacterized protein</fullName>
    </submittedName>
</protein>
<sequence length="126" mass="14181">MSQPSSTPKRVRVTRSRRVSQRASWRPVAAELDEQTGVGDVYLEGLMRAQFRLSVLVLILLVVGLGGLPVLLIVFPTTRSLTVIGVPFPWLVLAIAFYPTMWLLARWYAAQSARVERQFRDVLSGR</sequence>
<keyword evidence="3" id="KW-1185">Reference proteome</keyword>
<name>N0E0G1_9MICO</name>
<gene>
    <name evidence="2" type="ORF">BN10_580028</name>
</gene>
<reference evidence="2 3" key="1">
    <citation type="journal article" date="2013" name="ISME J.">
        <title>A metabolic model for members of the genus Tetrasphaera involved in enhanced biological phosphorus removal.</title>
        <authorList>
            <person name="Kristiansen R."/>
            <person name="Nguyen H.T.T."/>
            <person name="Saunders A.M."/>
            <person name="Nielsen J.L."/>
            <person name="Wimmer R."/>
            <person name="Le V.Q."/>
            <person name="McIlroy S.J."/>
            <person name="Petrovski S."/>
            <person name="Seviour R.J."/>
            <person name="Calteau A."/>
            <person name="Nielsen K.L."/>
            <person name="Nielsen P.H."/>
        </authorList>
    </citation>
    <scope>NUCLEOTIDE SEQUENCE [LARGE SCALE GENOMIC DNA]</scope>
    <source>
        <strain evidence="2 3">Lp2</strain>
    </source>
</reference>
<evidence type="ECO:0000313" key="2">
    <source>
        <dbReference type="EMBL" id="CCH70463.1"/>
    </source>
</evidence>
<dbReference type="HOGENOM" id="CLU_136228_1_0_11"/>
<organism evidence="2 3">
    <name type="scientific">Phycicoccus elongatus Lp2</name>
    <dbReference type="NCBI Taxonomy" id="1193181"/>
    <lineage>
        <taxon>Bacteria</taxon>
        <taxon>Bacillati</taxon>
        <taxon>Actinomycetota</taxon>
        <taxon>Actinomycetes</taxon>
        <taxon>Micrococcales</taxon>
        <taxon>Intrasporangiaceae</taxon>
        <taxon>Phycicoccus</taxon>
    </lineage>
</organism>
<feature type="transmembrane region" description="Helical" evidence="1">
    <location>
        <begin position="87"/>
        <end position="109"/>
    </location>
</feature>
<keyword evidence="1" id="KW-0812">Transmembrane</keyword>
<keyword evidence="1" id="KW-1133">Transmembrane helix</keyword>
<dbReference type="STRING" id="1193181.BN10_580028"/>
<dbReference type="AlphaFoldDB" id="N0E0G1"/>
<dbReference type="Proteomes" id="UP000013167">
    <property type="component" value="Unassembled WGS sequence"/>
</dbReference>
<comment type="caution">
    <text evidence="2">The sequence shown here is derived from an EMBL/GenBank/DDBJ whole genome shotgun (WGS) entry which is preliminary data.</text>
</comment>
<accession>N0E0G1</accession>
<evidence type="ECO:0000256" key="1">
    <source>
        <dbReference type="SAM" id="Phobius"/>
    </source>
</evidence>
<feature type="transmembrane region" description="Helical" evidence="1">
    <location>
        <begin position="53"/>
        <end position="75"/>
    </location>
</feature>